<evidence type="ECO:0000313" key="2">
    <source>
        <dbReference type="Proteomes" id="UP001056120"/>
    </source>
</evidence>
<evidence type="ECO:0000313" key="1">
    <source>
        <dbReference type="EMBL" id="KAI3760223.1"/>
    </source>
</evidence>
<accession>A0ACB9EMD8</accession>
<dbReference type="EMBL" id="CM042034">
    <property type="protein sequence ID" value="KAI3760223.1"/>
    <property type="molecule type" value="Genomic_DNA"/>
</dbReference>
<keyword evidence="2" id="KW-1185">Reference proteome</keyword>
<sequence length="117" mass="14028">MLNIQFQTDNRSDIKNCIGVILRITKNHKDFTAKYEIHNYLIWFSFLLSGFIRIIFLSPASVCSCDRKWLVIRTTTDQRRNRRISGCFHHRNVSFRPSITDRFSIRCKNELDSKWEK</sequence>
<organism evidence="1 2">
    <name type="scientific">Smallanthus sonchifolius</name>
    <dbReference type="NCBI Taxonomy" id="185202"/>
    <lineage>
        <taxon>Eukaryota</taxon>
        <taxon>Viridiplantae</taxon>
        <taxon>Streptophyta</taxon>
        <taxon>Embryophyta</taxon>
        <taxon>Tracheophyta</taxon>
        <taxon>Spermatophyta</taxon>
        <taxon>Magnoliopsida</taxon>
        <taxon>eudicotyledons</taxon>
        <taxon>Gunneridae</taxon>
        <taxon>Pentapetalae</taxon>
        <taxon>asterids</taxon>
        <taxon>campanulids</taxon>
        <taxon>Asterales</taxon>
        <taxon>Asteraceae</taxon>
        <taxon>Asteroideae</taxon>
        <taxon>Heliantheae alliance</taxon>
        <taxon>Millerieae</taxon>
        <taxon>Smallanthus</taxon>
    </lineage>
</organism>
<reference evidence="2" key="1">
    <citation type="journal article" date="2022" name="Mol. Ecol. Resour.">
        <title>The genomes of chicory, endive, great burdock and yacon provide insights into Asteraceae palaeo-polyploidization history and plant inulin production.</title>
        <authorList>
            <person name="Fan W."/>
            <person name="Wang S."/>
            <person name="Wang H."/>
            <person name="Wang A."/>
            <person name="Jiang F."/>
            <person name="Liu H."/>
            <person name="Zhao H."/>
            <person name="Xu D."/>
            <person name="Zhang Y."/>
        </authorList>
    </citation>
    <scope>NUCLEOTIDE SEQUENCE [LARGE SCALE GENOMIC DNA]</scope>
    <source>
        <strain evidence="2">cv. Yunnan</strain>
    </source>
</reference>
<proteinExistence type="predicted"/>
<gene>
    <name evidence="1" type="ORF">L1987_50614</name>
</gene>
<dbReference type="Proteomes" id="UP001056120">
    <property type="component" value="Linkage Group LG17"/>
</dbReference>
<name>A0ACB9EMD8_9ASTR</name>
<reference evidence="1 2" key="2">
    <citation type="journal article" date="2022" name="Mol. Ecol. Resour.">
        <title>The genomes of chicory, endive, great burdock and yacon provide insights into Asteraceae paleo-polyploidization history and plant inulin production.</title>
        <authorList>
            <person name="Fan W."/>
            <person name="Wang S."/>
            <person name="Wang H."/>
            <person name="Wang A."/>
            <person name="Jiang F."/>
            <person name="Liu H."/>
            <person name="Zhao H."/>
            <person name="Xu D."/>
            <person name="Zhang Y."/>
        </authorList>
    </citation>
    <scope>NUCLEOTIDE SEQUENCE [LARGE SCALE GENOMIC DNA]</scope>
    <source>
        <strain evidence="2">cv. Yunnan</strain>
        <tissue evidence="1">Leaves</tissue>
    </source>
</reference>
<protein>
    <submittedName>
        <fullName evidence="1">Uncharacterized protein</fullName>
    </submittedName>
</protein>
<comment type="caution">
    <text evidence="1">The sequence shown here is derived from an EMBL/GenBank/DDBJ whole genome shotgun (WGS) entry which is preliminary data.</text>
</comment>